<accession>A0A0E9UIX6</accession>
<protein>
    <submittedName>
        <fullName evidence="1">Uncharacterized protein</fullName>
    </submittedName>
</protein>
<sequence length="43" mass="5368">MLDLTMKYVTFFVLRESDENIHLVNRKRHEMLRTFCPLMVRKR</sequence>
<evidence type="ECO:0000313" key="1">
    <source>
        <dbReference type="EMBL" id="JAH65794.1"/>
    </source>
</evidence>
<reference evidence="1" key="1">
    <citation type="submission" date="2014-11" db="EMBL/GenBank/DDBJ databases">
        <authorList>
            <person name="Amaro Gonzalez C."/>
        </authorList>
    </citation>
    <scope>NUCLEOTIDE SEQUENCE</scope>
</reference>
<name>A0A0E9UIX6_ANGAN</name>
<dbReference type="EMBL" id="GBXM01042783">
    <property type="protein sequence ID" value="JAH65794.1"/>
    <property type="molecule type" value="Transcribed_RNA"/>
</dbReference>
<proteinExistence type="predicted"/>
<dbReference type="AlphaFoldDB" id="A0A0E9UIX6"/>
<organism evidence="1">
    <name type="scientific">Anguilla anguilla</name>
    <name type="common">European freshwater eel</name>
    <name type="synonym">Muraena anguilla</name>
    <dbReference type="NCBI Taxonomy" id="7936"/>
    <lineage>
        <taxon>Eukaryota</taxon>
        <taxon>Metazoa</taxon>
        <taxon>Chordata</taxon>
        <taxon>Craniata</taxon>
        <taxon>Vertebrata</taxon>
        <taxon>Euteleostomi</taxon>
        <taxon>Actinopterygii</taxon>
        <taxon>Neopterygii</taxon>
        <taxon>Teleostei</taxon>
        <taxon>Anguilliformes</taxon>
        <taxon>Anguillidae</taxon>
        <taxon>Anguilla</taxon>
    </lineage>
</organism>
<reference evidence="1" key="2">
    <citation type="journal article" date="2015" name="Fish Shellfish Immunol.">
        <title>Early steps in the European eel (Anguilla anguilla)-Vibrio vulnificus interaction in the gills: Role of the RtxA13 toxin.</title>
        <authorList>
            <person name="Callol A."/>
            <person name="Pajuelo D."/>
            <person name="Ebbesson L."/>
            <person name="Teles M."/>
            <person name="MacKenzie S."/>
            <person name="Amaro C."/>
        </authorList>
    </citation>
    <scope>NUCLEOTIDE SEQUENCE</scope>
</reference>